<dbReference type="InterPro" id="IPR036265">
    <property type="entry name" value="HIT-like_sf"/>
</dbReference>
<dbReference type="GO" id="GO:0003824">
    <property type="term" value="F:catalytic activity"/>
    <property type="evidence" value="ECO:0007669"/>
    <property type="project" value="InterPro"/>
</dbReference>
<name>A0AAE0KMC1_9PEZI</name>
<proteinExistence type="predicted"/>
<dbReference type="Gene3D" id="3.30.428.10">
    <property type="entry name" value="HIT-like"/>
    <property type="match status" value="1"/>
</dbReference>
<organism evidence="5 6">
    <name type="scientific">Lasiosphaeria ovina</name>
    <dbReference type="NCBI Taxonomy" id="92902"/>
    <lineage>
        <taxon>Eukaryota</taxon>
        <taxon>Fungi</taxon>
        <taxon>Dikarya</taxon>
        <taxon>Ascomycota</taxon>
        <taxon>Pezizomycotina</taxon>
        <taxon>Sordariomycetes</taxon>
        <taxon>Sordariomycetidae</taxon>
        <taxon>Sordariales</taxon>
        <taxon>Lasiosphaeriaceae</taxon>
        <taxon>Lasiosphaeria</taxon>
    </lineage>
</organism>
<feature type="short sequence motif" description="Histidine triad motif" evidence="2 3">
    <location>
        <begin position="143"/>
        <end position="147"/>
    </location>
</feature>
<dbReference type="PANTHER" id="PTHR46648">
    <property type="entry name" value="HIT FAMILY PROTEIN 1"/>
    <property type="match status" value="1"/>
</dbReference>
<gene>
    <name evidence="5" type="ORF">B0T24DRAFT_674709</name>
</gene>
<sequence>MAPPSATAAQSAFDPGLHHAHDSASCPFCRIAAIYGPYDPADPPAAESDALNPDASAPNPATFVVLSTPLLVAFLDIMPLSRGHVLLCPREHRPKLTDVTAAEAQEMGGYLRVLSAAVAQATGVRDWNVVQNNGAAAAQVVPHCHFHIIPRPELRDKRSERFTATMFGRGTREDLDEDEAAPLAERIREAVAELLHGEAPPDSSKPKL</sequence>
<dbReference type="EMBL" id="JAULSN010000002">
    <property type="protein sequence ID" value="KAK3378872.1"/>
    <property type="molecule type" value="Genomic_DNA"/>
</dbReference>
<evidence type="ECO:0000259" key="4">
    <source>
        <dbReference type="PROSITE" id="PS51084"/>
    </source>
</evidence>
<dbReference type="PRINTS" id="PR00332">
    <property type="entry name" value="HISTRIAD"/>
</dbReference>
<protein>
    <submittedName>
        <fullName evidence="5">HIT-like domain-containing protein</fullName>
    </submittedName>
</protein>
<feature type="active site" description="Tele-AMP-histidine intermediate" evidence="1">
    <location>
        <position position="145"/>
    </location>
</feature>
<comment type="caution">
    <text evidence="5">The sequence shown here is derived from an EMBL/GenBank/DDBJ whole genome shotgun (WGS) entry which is preliminary data.</text>
</comment>
<evidence type="ECO:0000256" key="2">
    <source>
        <dbReference type="PIRSR" id="PIRSR601310-3"/>
    </source>
</evidence>
<dbReference type="PROSITE" id="PS51084">
    <property type="entry name" value="HIT_2"/>
    <property type="match status" value="1"/>
</dbReference>
<keyword evidence="6" id="KW-1185">Reference proteome</keyword>
<dbReference type="Pfam" id="PF01230">
    <property type="entry name" value="HIT"/>
    <property type="match status" value="1"/>
</dbReference>
<reference evidence="5" key="1">
    <citation type="journal article" date="2023" name="Mol. Phylogenet. Evol.">
        <title>Genome-scale phylogeny and comparative genomics of the fungal order Sordariales.</title>
        <authorList>
            <person name="Hensen N."/>
            <person name="Bonometti L."/>
            <person name="Westerberg I."/>
            <person name="Brannstrom I.O."/>
            <person name="Guillou S."/>
            <person name="Cros-Aarteil S."/>
            <person name="Calhoun S."/>
            <person name="Haridas S."/>
            <person name="Kuo A."/>
            <person name="Mondo S."/>
            <person name="Pangilinan J."/>
            <person name="Riley R."/>
            <person name="LaButti K."/>
            <person name="Andreopoulos B."/>
            <person name="Lipzen A."/>
            <person name="Chen C."/>
            <person name="Yan M."/>
            <person name="Daum C."/>
            <person name="Ng V."/>
            <person name="Clum A."/>
            <person name="Steindorff A."/>
            <person name="Ohm R.A."/>
            <person name="Martin F."/>
            <person name="Silar P."/>
            <person name="Natvig D.O."/>
            <person name="Lalanne C."/>
            <person name="Gautier V."/>
            <person name="Ament-Velasquez S.L."/>
            <person name="Kruys A."/>
            <person name="Hutchinson M.I."/>
            <person name="Powell A.J."/>
            <person name="Barry K."/>
            <person name="Miller A.N."/>
            <person name="Grigoriev I.V."/>
            <person name="Debuchy R."/>
            <person name="Gladieux P."/>
            <person name="Hiltunen Thoren M."/>
            <person name="Johannesson H."/>
        </authorList>
    </citation>
    <scope>NUCLEOTIDE SEQUENCE</scope>
    <source>
        <strain evidence="5">CBS 958.72</strain>
    </source>
</reference>
<dbReference type="GO" id="GO:0009117">
    <property type="term" value="P:nucleotide metabolic process"/>
    <property type="evidence" value="ECO:0007669"/>
    <property type="project" value="TreeGrafter"/>
</dbReference>
<dbReference type="AlphaFoldDB" id="A0AAE0KMC1"/>
<evidence type="ECO:0000313" key="6">
    <source>
        <dbReference type="Proteomes" id="UP001287356"/>
    </source>
</evidence>
<feature type="domain" description="HIT" evidence="4">
    <location>
        <begin position="50"/>
        <end position="159"/>
    </location>
</feature>
<dbReference type="InterPro" id="IPR001310">
    <property type="entry name" value="Histidine_triad_HIT"/>
</dbReference>
<evidence type="ECO:0000256" key="3">
    <source>
        <dbReference type="PROSITE-ProRule" id="PRU00464"/>
    </source>
</evidence>
<dbReference type="Proteomes" id="UP001287356">
    <property type="component" value="Unassembled WGS sequence"/>
</dbReference>
<dbReference type="PANTHER" id="PTHR46648:SF2">
    <property type="entry name" value="HIT DOMAIN-CONTAINING PROTEIN"/>
    <property type="match status" value="1"/>
</dbReference>
<accession>A0AAE0KMC1</accession>
<evidence type="ECO:0000313" key="5">
    <source>
        <dbReference type="EMBL" id="KAK3378872.1"/>
    </source>
</evidence>
<dbReference type="InterPro" id="IPR011146">
    <property type="entry name" value="HIT-like"/>
</dbReference>
<evidence type="ECO:0000256" key="1">
    <source>
        <dbReference type="PIRSR" id="PIRSR601310-1"/>
    </source>
</evidence>
<dbReference type="SUPFAM" id="SSF54197">
    <property type="entry name" value="HIT-like"/>
    <property type="match status" value="1"/>
</dbReference>
<reference evidence="5" key="2">
    <citation type="submission" date="2023-06" db="EMBL/GenBank/DDBJ databases">
        <authorList>
            <consortium name="Lawrence Berkeley National Laboratory"/>
            <person name="Haridas S."/>
            <person name="Hensen N."/>
            <person name="Bonometti L."/>
            <person name="Westerberg I."/>
            <person name="Brannstrom I.O."/>
            <person name="Guillou S."/>
            <person name="Cros-Aarteil S."/>
            <person name="Calhoun S."/>
            <person name="Kuo A."/>
            <person name="Mondo S."/>
            <person name="Pangilinan J."/>
            <person name="Riley R."/>
            <person name="Labutti K."/>
            <person name="Andreopoulos B."/>
            <person name="Lipzen A."/>
            <person name="Chen C."/>
            <person name="Yanf M."/>
            <person name="Daum C."/>
            <person name="Ng V."/>
            <person name="Clum A."/>
            <person name="Steindorff A."/>
            <person name="Ohm R."/>
            <person name="Martin F."/>
            <person name="Silar P."/>
            <person name="Natvig D."/>
            <person name="Lalanne C."/>
            <person name="Gautier V."/>
            <person name="Ament-Velasquez S.L."/>
            <person name="Kruys A."/>
            <person name="Hutchinson M.I."/>
            <person name="Powell A.J."/>
            <person name="Barry K."/>
            <person name="Miller A.N."/>
            <person name="Grigoriev I.V."/>
            <person name="Debuchy R."/>
            <person name="Gladieux P."/>
            <person name="Thoren M.H."/>
            <person name="Johannesson H."/>
        </authorList>
    </citation>
    <scope>NUCLEOTIDE SEQUENCE</scope>
    <source>
        <strain evidence="5">CBS 958.72</strain>
    </source>
</reference>